<evidence type="ECO:0000313" key="4">
    <source>
        <dbReference type="EMBL" id="AQZ97943.1"/>
    </source>
</evidence>
<dbReference type="RefSeq" id="WP_054065421.1">
    <property type="nucleotide sequence ID" value="NZ_CP020121.1"/>
</dbReference>
<proteinExistence type="inferred from homology"/>
<dbReference type="Proteomes" id="UP000242792">
    <property type="component" value="Chromosome"/>
</dbReference>
<organism evidence="5 6">
    <name type="scientific">Comamonas kerstersii</name>
    <dbReference type="NCBI Taxonomy" id="225992"/>
    <lineage>
        <taxon>Bacteria</taxon>
        <taxon>Pseudomonadati</taxon>
        <taxon>Pseudomonadota</taxon>
        <taxon>Betaproteobacteria</taxon>
        <taxon>Burkholderiales</taxon>
        <taxon>Comamonadaceae</taxon>
        <taxon>Comamonas</taxon>
    </lineage>
</organism>
<dbReference type="EMBL" id="CP020121">
    <property type="protein sequence ID" value="AQZ97943.1"/>
    <property type="molecule type" value="Genomic_DNA"/>
</dbReference>
<dbReference type="CDD" id="cd07572">
    <property type="entry name" value="nit"/>
    <property type="match status" value="1"/>
</dbReference>
<dbReference type="Pfam" id="PF00795">
    <property type="entry name" value="CN_hydrolase"/>
    <property type="match status" value="1"/>
</dbReference>
<protein>
    <submittedName>
        <fullName evidence="5">Acyltransferase</fullName>
    </submittedName>
</protein>
<dbReference type="EMBL" id="LPXH01000040">
    <property type="protein sequence ID" value="KUF38413.1"/>
    <property type="molecule type" value="Genomic_DNA"/>
</dbReference>
<dbReference type="InterPro" id="IPR036526">
    <property type="entry name" value="C-N_Hydrolase_sf"/>
</dbReference>
<dbReference type="PROSITE" id="PS50263">
    <property type="entry name" value="CN_HYDROLASE"/>
    <property type="match status" value="1"/>
</dbReference>
<accession>A0A1V3TG05</accession>
<keyword evidence="2" id="KW-0378">Hydrolase</keyword>
<dbReference type="GO" id="GO:0016811">
    <property type="term" value="F:hydrolase activity, acting on carbon-nitrogen (but not peptide) bonds, in linear amides"/>
    <property type="evidence" value="ECO:0007669"/>
    <property type="project" value="InterPro"/>
</dbReference>
<name>A0A0W7YTP2_9BURK</name>
<evidence type="ECO:0000256" key="2">
    <source>
        <dbReference type="ARBA" id="ARBA00022801"/>
    </source>
</evidence>
<dbReference type="GO" id="GO:0016746">
    <property type="term" value="F:acyltransferase activity"/>
    <property type="evidence" value="ECO:0007669"/>
    <property type="project" value="UniProtKB-KW"/>
</dbReference>
<evidence type="ECO:0000256" key="1">
    <source>
        <dbReference type="ARBA" id="ARBA00010613"/>
    </source>
</evidence>
<dbReference type="PANTHER" id="PTHR23088:SF27">
    <property type="entry name" value="DEAMINATED GLUTATHIONE AMIDASE"/>
    <property type="match status" value="1"/>
</dbReference>
<evidence type="ECO:0000313" key="5">
    <source>
        <dbReference type="EMBL" id="KUF38413.1"/>
    </source>
</evidence>
<sequence>MKVAVLQMVSTPDVQENLASAEALVTEAAAQGAELLVLPEYFCGMGMQDKDKLAWAEARGDGPIQAALSRWAKTHGVWLAGGTVPIQTDTPHRVHNTCMLFSPEGACTAQYDKIHLFRFSTPKEHYDESVVIAPGAQPVVAQVQDRSGHTWTVGLSICYDLRFPELYRMYTALGAHILIAPAAFTYTTGQAHWELLLRARAVENQCWMLAAAQGGQHVNGRQTWGHSMVVDPWGQVVAEQTAAGMGIRYAVLDTALLQQVRQRLPALEHRCL</sequence>
<keyword evidence="5" id="KW-0808">Transferase</keyword>
<reference evidence="4 7" key="2">
    <citation type="submission" date="2017-03" db="EMBL/GenBank/DDBJ databases">
        <title>Rapid Whole Genome Sequencing of Comamonas kerstersii Causing Continuous ambulatory Peritoneal Dialysis-Associated Peritonitis.</title>
        <authorList>
            <person name="Zheng B."/>
        </authorList>
    </citation>
    <scope>NUCLEOTIDE SEQUENCE [LARGE SCALE GENOMIC DNA]</scope>
    <source>
        <strain evidence="4 7">8943</strain>
    </source>
</reference>
<dbReference type="InterPro" id="IPR001110">
    <property type="entry name" value="UPF0012_CS"/>
</dbReference>
<dbReference type="AlphaFoldDB" id="A0A0W7YTP2"/>
<feature type="domain" description="CN hydrolase" evidence="3">
    <location>
        <begin position="1"/>
        <end position="254"/>
    </location>
</feature>
<reference evidence="5 6" key="1">
    <citation type="submission" date="2015-12" db="EMBL/GenBank/DDBJ databases">
        <title>Complete genome sequence of a multi-drug resistant strain Acidovorax sp. 12322-1.</title>
        <authorList>
            <person name="Ming D."/>
            <person name="Wang M."/>
            <person name="Hu S."/>
            <person name="Zhou Y."/>
            <person name="Jiang T."/>
        </authorList>
    </citation>
    <scope>NUCLEOTIDE SEQUENCE [LARGE SCALE GENOMIC DNA]</scope>
    <source>
        <strain evidence="5 6">12322-1</strain>
    </source>
</reference>
<evidence type="ECO:0000313" key="6">
    <source>
        <dbReference type="Proteomes" id="UP000053300"/>
    </source>
</evidence>
<evidence type="ECO:0000259" key="3">
    <source>
        <dbReference type="PROSITE" id="PS50263"/>
    </source>
</evidence>
<dbReference type="KEGG" id="cke:B5M06_06355"/>
<dbReference type="OrthoDB" id="9811121at2"/>
<keyword evidence="6" id="KW-1185">Reference proteome</keyword>
<dbReference type="GeneID" id="83038941"/>
<dbReference type="InterPro" id="IPR045254">
    <property type="entry name" value="Nit1/2_C-N_Hydrolase"/>
</dbReference>
<dbReference type="PROSITE" id="PS01227">
    <property type="entry name" value="UPF0012"/>
    <property type="match status" value="1"/>
</dbReference>
<dbReference type="Proteomes" id="UP000053300">
    <property type="component" value="Unassembled WGS sequence"/>
</dbReference>
<accession>A0A0W7YTP2</accession>
<accession>A0A1V0BDC0</accession>
<evidence type="ECO:0000313" key="7">
    <source>
        <dbReference type="Proteomes" id="UP000242792"/>
    </source>
</evidence>
<gene>
    <name evidence="5" type="ORF">AS359_11865</name>
    <name evidence="4" type="ORF">B5M06_06355</name>
</gene>
<dbReference type="STRING" id="225992.B5M06_06355"/>
<dbReference type="PANTHER" id="PTHR23088">
    <property type="entry name" value="NITRILASE-RELATED"/>
    <property type="match status" value="1"/>
</dbReference>
<dbReference type="Gene3D" id="3.60.110.10">
    <property type="entry name" value="Carbon-nitrogen hydrolase"/>
    <property type="match status" value="1"/>
</dbReference>
<comment type="similarity">
    <text evidence="1">Belongs to the carbon-nitrogen hydrolase superfamily. NIT1/NIT2 family.</text>
</comment>
<dbReference type="SUPFAM" id="SSF56317">
    <property type="entry name" value="Carbon-nitrogen hydrolase"/>
    <property type="match status" value="1"/>
</dbReference>
<keyword evidence="5" id="KW-0012">Acyltransferase</keyword>
<dbReference type="InterPro" id="IPR003010">
    <property type="entry name" value="C-N_Hydrolase"/>
</dbReference>